<dbReference type="GO" id="GO:0005635">
    <property type="term" value="C:nuclear envelope"/>
    <property type="evidence" value="ECO:0007669"/>
    <property type="project" value="TreeGrafter"/>
</dbReference>
<dbReference type="GO" id="GO:0051301">
    <property type="term" value="P:cell division"/>
    <property type="evidence" value="ECO:0007669"/>
    <property type="project" value="UniProtKB-KW"/>
</dbReference>
<reference evidence="9" key="1">
    <citation type="submission" date="2023-10" db="EMBL/GenBank/DDBJ databases">
        <title>Genome assembly of Pristionchus species.</title>
        <authorList>
            <person name="Yoshida K."/>
            <person name="Sommer R.J."/>
        </authorList>
    </citation>
    <scope>NUCLEOTIDE SEQUENCE</scope>
    <source>
        <strain evidence="9">RS5133</strain>
    </source>
</reference>
<name>A0AAV5V831_9BILA</name>
<comment type="subcellular location">
    <subcellularLocation>
        <location evidence="1">Nucleus</location>
    </subcellularLocation>
</comment>
<evidence type="ECO:0000256" key="5">
    <source>
        <dbReference type="ARBA" id="ARBA00023242"/>
    </source>
</evidence>
<organism evidence="9 10">
    <name type="scientific">Pristionchus fissidentatus</name>
    <dbReference type="NCBI Taxonomy" id="1538716"/>
    <lineage>
        <taxon>Eukaryota</taxon>
        <taxon>Metazoa</taxon>
        <taxon>Ecdysozoa</taxon>
        <taxon>Nematoda</taxon>
        <taxon>Chromadorea</taxon>
        <taxon>Rhabditida</taxon>
        <taxon>Rhabditina</taxon>
        <taxon>Diplogasteromorpha</taxon>
        <taxon>Diplogasteroidea</taxon>
        <taxon>Neodiplogasteridae</taxon>
        <taxon>Pristionchus</taxon>
    </lineage>
</organism>
<sequence length="716" mass="81171">QMDSSPFSESDDSMSESTRAFNLKMEKDFIKAFPLRSETKVSMGPPSSTVKGNPGFGKTPLFRGNVAASTPMSMKTLSAPTPIKFSLDDSFVTGAAAQNLSSKVAELSTELDLHKRKLDRQTKELAAASERIEKYKADAEELLRGNGELKKQKQQLEEELRGEKLTRESSSSSSLAAVSSTLIDKAFTWLEWKEAQLYTMGTILANAGLWTEKERTVIGNSYRMIEPKTFSPDEILLFAGGSVQEFTGIHDMEFSNDEQRAEVEDEDGVEEEVNPNDTTIRDVNDSIYMDESQTGGKEVSMNESSLILEGVDDHEDICQSELDASVLDCTLHEKDEQIERLEYQLNMAREQLENFRGRTTRLAVVDEENANLKHRLACLEGINDDAIRDLHASKRMCEEQIVSLNSPQEIGRTEREGARALNQKMMNMQRRINDLEEEVRKVRGEMEIVNVNGQRAMNEAEKERKQREEMEKNAQFMMNENAGLVGKLHEVEQKLTEAEARNAEPSIRLVDETVVNENPSTDAGDTTQILHFNFNPLQQARQELKEEQERKRSMDGSEGPCVKRSKSEEDAEMENLKKRLQESELRVEKLAKINTEISHKFRHNVLKTTGFEVKMKSDECVQVMSFLDPLKQHFGFMLRDNLVEMIELVDKPFTGPDRFTQETHTWLAERGSVPGFLSAVQLKLLAETMVEPEETLMFGDEEFDPAGPSFSILRED</sequence>
<evidence type="ECO:0000313" key="9">
    <source>
        <dbReference type="EMBL" id="GMT14423.1"/>
    </source>
</evidence>
<keyword evidence="4" id="KW-0498">Mitosis</keyword>
<evidence type="ECO:0000256" key="2">
    <source>
        <dbReference type="ARBA" id="ARBA00008029"/>
    </source>
</evidence>
<dbReference type="GO" id="GO:0072686">
    <property type="term" value="C:mitotic spindle"/>
    <property type="evidence" value="ECO:0007669"/>
    <property type="project" value="TreeGrafter"/>
</dbReference>
<keyword evidence="10" id="KW-1185">Reference proteome</keyword>
<accession>A0AAV5V831</accession>
<evidence type="ECO:0000256" key="1">
    <source>
        <dbReference type="ARBA" id="ARBA00004123"/>
    </source>
</evidence>
<protein>
    <submittedName>
        <fullName evidence="9">Uncharacterized protein</fullName>
    </submittedName>
</protein>
<dbReference type="PANTHER" id="PTHR23168">
    <property type="entry name" value="MITOTIC SPINDLE ASSEMBLY CHECKPOINT PROTEIN MAD1 MITOTIC ARREST DEFICIENT-LIKE PROTEIN 1"/>
    <property type="match status" value="1"/>
</dbReference>
<dbReference type="Pfam" id="PF05557">
    <property type="entry name" value="MAD"/>
    <property type="match status" value="1"/>
</dbReference>
<keyword evidence="3" id="KW-0132">Cell division</keyword>
<dbReference type="AlphaFoldDB" id="A0AAV5V831"/>
<dbReference type="PANTHER" id="PTHR23168:SF0">
    <property type="entry name" value="MITOTIC SPINDLE ASSEMBLY CHECKPOINT PROTEIN MAD1"/>
    <property type="match status" value="1"/>
</dbReference>
<keyword evidence="7" id="KW-0175">Coiled coil</keyword>
<feature type="coiled-coil region" evidence="7">
    <location>
        <begin position="331"/>
        <end position="358"/>
    </location>
</feature>
<dbReference type="Gene3D" id="3.30.457.60">
    <property type="match status" value="1"/>
</dbReference>
<evidence type="ECO:0000256" key="7">
    <source>
        <dbReference type="SAM" id="Coils"/>
    </source>
</evidence>
<feature type="compositionally biased region" description="Basic and acidic residues" evidence="8">
    <location>
        <begin position="150"/>
        <end position="167"/>
    </location>
</feature>
<evidence type="ECO:0000256" key="4">
    <source>
        <dbReference type="ARBA" id="ARBA00022776"/>
    </source>
</evidence>
<comment type="similarity">
    <text evidence="2">Belongs to the MAD1 family.</text>
</comment>
<feature type="region of interest" description="Disordered" evidence="8">
    <location>
        <begin position="150"/>
        <end position="169"/>
    </location>
</feature>
<dbReference type="GO" id="GO:0007094">
    <property type="term" value="P:mitotic spindle assembly checkpoint signaling"/>
    <property type="evidence" value="ECO:0007669"/>
    <property type="project" value="InterPro"/>
</dbReference>
<keyword evidence="6" id="KW-0131">Cell cycle</keyword>
<dbReference type="GO" id="GO:0000776">
    <property type="term" value="C:kinetochore"/>
    <property type="evidence" value="ECO:0007669"/>
    <property type="project" value="TreeGrafter"/>
</dbReference>
<gene>
    <name evidence="9" type="ORF">PFISCL1PPCAC_5720</name>
</gene>
<evidence type="ECO:0000313" key="10">
    <source>
        <dbReference type="Proteomes" id="UP001432322"/>
    </source>
</evidence>
<feature type="region of interest" description="Disordered" evidence="8">
    <location>
        <begin position="543"/>
        <end position="575"/>
    </location>
</feature>
<evidence type="ECO:0000256" key="6">
    <source>
        <dbReference type="ARBA" id="ARBA00023306"/>
    </source>
</evidence>
<feature type="compositionally biased region" description="Basic and acidic residues" evidence="8">
    <location>
        <begin position="543"/>
        <end position="555"/>
    </location>
</feature>
<dbReference type="GO" id="GO:0051315">
    <property type="term" value="P:attachment of mitotic spindle microtubules to kinetochore"/>
    <property type="evidence" value="ECO:0007669"/>
    <property type="project" value="TreeGrafter"/>
</dbReference>
<dbReference type="EMBL" id="BTSY01000002">
    <property type="protein sequence ID" value="GMT14423.1"/>
    <property type="molecule type" value="Genomic_DNA"/>
</dbReference>
<proteinExistence type="inferred from homology"/>
<dbReference type="InterPro" id="IPR008672">
    <property type="entry name" value="Mad1"/>
</dbReference>
<dbReference type="Proteomes" id="UP001432322">
    <property type="component" value="Unassembled WGS sequence"/>
</dbReference>
<evidence type="ECO:0000256" key="8">
    <source>
        <dbReference type="SAM" id="MobiDB-lite"/>
    </source>
</evidence>
<keyword evidence="5" id="KW-0539">Nucleus</keyword>
<comment type="caution">
    <text evidence="9">The sequence shown here is derived from an EMBL/GenBank/DDBJ whole genome shotgun (WGS) entry which is preliminary data.</text>
</comment>
<feature type="non-terminal residue" evidence="9">
    <location>
        <position position="1"/>
    </location>
</feature>
<feature type="coiled-coil region" evidence="7">
    <location>
        <begin position="418"/>
        <end position="501"/>
    </location>
</feature>
<evidence type="ECO:0000256" key="3">
    <source>
        <dbReference type="ARBA" id="ARBA00022618"/>
    </source>
</evidence>